<evidence type="ECO:0000313" key="3">
    <source>
        <dbReference type="RefSeq" id="XP_025047564.1"/>
    </source>
</evidence>
<dbReference type="AlphaFoldDB" id="A0A3Q0FJU4"/>
<evidence type="ECO:0000256" key="1">
    <source>
        <dbReference type="SAM" id="MobiDB-lite"/>
    </source>
</evidence>
<feature type="region of interest" description="Disordered" evidence="1">
    <location>
        <begin position="1"/>
        <end position="130"/>
    </location>
</feature>
<evidence type="ECO:0000313" key="2">
    <source>
        <dbReference type="Proteomes" id="UP000189705"/>
    </source>
</evidence>
<dbReference type="Proteomes" id="UP000189705">
    <property type="component" value="Unplaced"/>
</dbReference>
<gene>
    <name evidence="3" type="primary">LOC112547988</name>
</gene>
<accession>A0A3Q0FJU4</accession>
<dbReference type="GeneID" id="112547988"/>
<name>A0A3Q0FJU4_ALLSI</name>
<sequence length="366" mass="38026">MEHESEPGAWGPSQELPPWQSWDPVCPKGCPGRGAAGCQGARREVACAQAAAQQGQLGRDPWSGAPSELPRLEEARRGAGKSSFDSQPQSPNGPLRRTPVPTLLAEPREPGSALSQAAGRRARAHHPGRGVVQRWRPQQRWCGAGAGAWGRHQGGGRAIGAGRSVLRDLGAERGGWAVGCWRERGTGQAGAQCGQGTFSCLAEASPRPQCRGCRLPLGAASRSGLGLFAPEVGREVVQQRRPVCGSPRPCSKSGAQDEELEALGTSGQLGECARAGGGWAQVRLAAGRKQILTPSSHCTGLVQRVCNGPASWGCSQARAASYQSFVCLGAALSCPCTPAGRHGGTVPAAHPCVCAAPAPCPWYELP</sequence>
<dbReference type="RefSeq" id="XP_025047564.1">
    <property type="nucleotide sequence ID" value="XM_025191779.1"/>
</dbReference>
<feature type="compositionally biased region" description="Low complexity" evidence="1">
    <location>
        <begin position="38"/>
        <end position="56"/>
    </location>
</feature>
<feature type="compositionally biased region" description="Polar residues" evidence="1">
    <location>
        <begin position="83"/>
        <end position="92"/>
    </location>
</feature>
<keyword evidence="2" id="KW-1185">Reference proteome</keyword>
<reference evidence="3" key="1">
    <citation type="submission" date="2025-08" db="UniProtKB">
        <authorList>
            <consortium name="RefSeq"/>
        </authorList>
    </citation>
    <scope>IDENTIFICATION</scope>
</reference>
<dbReference type="InParanoid" id="A0A3Q0FJU4"/>
<dbReference type="KEGG" id="asn:112547988"/>
<protein>
    <submittedName>
        <fullName evidence="3">Uncharacterized protein LOC112547988</fullName>
    </submittedName>
</protein>
<organism evidence="2 3">
    <name type="scientific">Alligator sinensis</name>
    <name type="common">Chinese alligator</name>
    <dbReference type="NCBI Taxonomy" id="38654"/>
    <lineage>
        <taxon>Eukaryota</taxon>
        <taxon>Metazoa</taxon>
        <taxon>Chordata</taxon>
        <taxon>Craniata</taxon>
        <taxon>Vertebrata</taxon>
        <taxon>Euteleostomi</taxon>
        <taxon>Archelosauria</taxon>
        <taxon>Archosauria</taxon>
        <taxon>Crocodylia</taxon>
        <taxon>Alligatoridae</taxon>
        <taxon>Alligatorinae</taxon>
        <taxon>Alligator</taxon>
    </lineage>
</organism>
<proteinExistence type="predicted"/>